<evidence type="ECO:0000259" key="4">
    <source>
        <dbReference type="PROSITE" id="PS51212"/>
    </source>
</evidence>
<accession>A0A7M7NUA3</accession>
<feature type="region of interest" description="Disordered" evidence="1">
    <location>
        <begin position="289"/>
        <end position="308"/>
    </location>
</feature>
<feature type="compositionally biased region" description="Polar residues" evidence="1">
    <location>
        <begin position="356"/>
        <end position="371"/>
    </location>
</feature>
<feature type="transmembrane region" description="Helical" evidence="2">
    <location>
        <begin position="320"/>
        <end position="343"/>
    </location>
</feature>
<evidence type="ECO:0000313" key="5">
    <source>
        <dbReference type="EnsemblMetazoa" id="XP_030839460"/>
    </source>
</evidence>
<feature type="domain" description="WSC" evidence="4">
    <location>
        <begin position="182"/>
        <end position="281"/>
    </location>
</feature>
<reference evidence="5" key="2">
    <citation type="submission" date="2021-01" db="UniProtKB">
        <authorList>
            <consortium name="EnsemblMetazoa"/>
        </authorList>
    </citation>
    <scope>IDENTIFICATION</scope>
</reference>
<dbReference type="PROSITE" id="PS51212">
    <property type="entry name" value="WSC"/>
    <property type="match status" value="1"/>
</dbReference>
<keyword evidence="2" id="KW-1133">Transmembrane helix</keyword>
<dbReference type="InterPro" id="IPR000477">
    <property type="entry name" value="RT_dom"/>
</dbReference>
<feature type="domain" description="Reverse transcriptase" evidence="3">
    <location>
        <begin position="1"/>
        <end position="162"/>
    </location>
</feature>
<proteinExistence type="predicted"/>
<dbReference type="InterPro" id="IPR002889">
    <property type="entry name" value="WSC_carb-bd"/>
</dbReference>
<dbReference type="RefSeq" id="XP_030839460.1">
    <property type="nucleotide sequence ID" value="XM_030983600.1"/>
</dbReference>
<dbReference type="InParanoid" id="A0A7M7NUA3"/>
<feature type="region of interest" description="Disordered" evidence="1">
    <location>
        <begin position="349"/>
        <end position="377"/>
    </location>
</feature>
<dbReference type="OMA" id="SSHRDIH"/>
<dbReference type="PROSITE" id="PS50878">
    <property type="entry name" value="RT_POL"/>
    <property type="match status" value="1"/>
</dbReference>
<organism evidence="5 6">
    <name type="scientific">Strongylocentrotus purpuratus</name>
    <name type="common">Purple sea urchin</name>
    <dbReference type="NCBI Taxonomy" id="7668"/>
    <lineage>
        <taxon>Eukaryota</taxon>
        <taxon>Metazoa</taxon>
        <taxon>Echinodermata</taxon>
        <taxon>Eleutherozoa</taxon>
        <taxon>Echinozoa</taxon>
        <taxon>Echinoidea</taxon>
        <taxon>Euechinoidea</taxon>
        <taxon>Echinacea</taxon>
        <taxon>Camarodonta</taxon>
        <taxon>Echinidea</taxon>
        <taxon>Strongylocentrotidae</taxon>
        <taxon>Strongylocentrotus</taxon>
    </lineage>
</organism>
<sequence>MIDRFLRGYGIKGCALKWLDSYLDNRKQHVVVNDSISRPFPLPWGVPQGSVLGPLEFILYTGPLSAVISSHRDIHHVMYADDTQLYATMTSKDHVGSMHKLSECVSDVMSWSSSNKLKLNQSKTEVLHITSQFRSSCSLPCLDAAGVEIVPSKVVRNLGVTVDDVLNMKQHIRNTCRTAAFGDGYLGCFVDRTNDRVFPGDSSVADPKMTISYCIQFCVESTTANYIFAGVENGNECYCGEASDSYTRHGVRSDANCQVPCSGDPTDSCGGSGHIAVFTTLTPVTITNDGNKPATSSPSTTSIAPQTTSAFPLTGNNTDLYAGIDGGVAALIIIVIIIVIIFFMGRRSRKRRKDPTSSQRMSLATASTPTGANGLGISNAALEEPSAEGGSQLGLQASNNAAAPVPTASGGDKSGLLVNLNPTKSMNIYGGIDDEVLGDGMKPYASFDTAATVQNNNGRLSVVYAMPDKNGNEPRNDYEGITNEMAPYVSVDNVSPMRPRTMPNKNDRLSVVYASPDKNGNGSRNDTSEDFGSLYAIPDRPRGQPDGNDDGIVHGLYAKADESSSGDQYEPDMVENEIYTV</sequence>
<dbReference type="Proteomes" id="UP000007110">
    <property type="component" value="Unassembled WGS sequence"/>
</dbReference>
<feature type="region of interest" description="Disordered" evidence="1">
    <location>
        <begin position="514"/>
        <end position="581"/>
    </location>
</feature>
<dbReference type="PANTHER" id="PTHR33332">
    <property type="entry name" value="REVERSE TRANSCRIPTASE DOMAIN-CONTAINING PROTEIN"/>
    <property type="match status" value="1"/>
</dbReference>
<dbReference type="Pfam" id="PF01822">
    <property type="entry name" value="WSC"/>
    <property type="match status" value="1"/>
</dbReference>
<evidence type="ECO:0000256" key="1">
    <source>
        <dbReference type="SAM" id="MobiDB-lite"/>
    </source>
</evidence>
<evidence type="ECO:0008006" key="7">
    <source>
        <dbReference type="Google" id="ProtNLM"/>
    </source>
</evidence>
<dbReference type="EnsemblMetazoa" id="XM_030983600">
    <property type="protein sequence ID" value="XP_030839460"/>
    <property type="gene ID" value="LOC115923220"/>
</dbReference>
<dbReference type="OrthoDB" id="5964373at2759"/>
<reference evidence="6" key="1">
    <citation type="submission" date="2015-02" db="EMBL/GenBank/DDBJ databases">
        <title>Genome sequencing for Strongylocentrotus purpuratus.</title>
        <authorList>
            <person name="Murali S."/>
            <person name="Liu Y."/>
            <person name="Vee V."/>
            <person name="English A."/>
            <person name="Wang M."/>
            <person name="Skinner E."/>
            <person name="Han Y."/>
            <person name="Muzny D.M."/>
            <person name="Worley K.C."/>
            <person name="Gibbs R.A."/>
        </authorList>
    </citation>
    <scope>NUCLEOTIDE SEQUENCE</scope>
</reference>
<dbReference type="KEGG" id="spu:115923220"/>
<evidence type="ECO:0000256" key="2">
    <source>
        <dbReference type="SAM" id="Phobius"/>
    </source>
</evidence>
<name>A0A7M7NUA3_STRPU</name>
<dbReference type="GeneID" id="115923220"/>
<evidence type="ECO:0000313" key="6">
    <source>
        <dbReference type="Proteomes" id="UP000007110"/>
    </source>
</evidence>
<feature type="compositionally biased region" description="Low complexity" evidence="1">
    <location>
        <begin position="293"/>
        <end position="308"/>
    </location>
</feature>
<protein>
    <recommendedName>
        <fullName evidence="7">WSC domain-containing protein</fullName>
    </recommendedName>
</protein>
<dbReference type="AlphaFoldDB" id="A0A7M7NUA3"/>
<dbReference type="Pfam" id="PF00078">
    <property type="entry name" value="RVT_1"/>
    <property type="match status" value="1"/>
</dbReference>
<evidence type="ECO:0000259" key="3">
    <source>
        <dbReference type="PROSITE" id="PS50878"/>
    </source>
</evidence>
<keyword evidence="2" id="KW-0472">Membrane</keyword>
<keyword evidence="6" id="KW-1185">Reference proteome</keyword>
<keyword evidence="2" id="KW-0812">Transmembrane</keyword>
<dbReference type="SMART" id="SM00321">
    <property type="entry name" value="WSC"/>
    <property type="match status" value="1"/>
</dbReference>